<dbReference type="STRING" id="1884261.A0A5C3QLR7"/>
<evidence type="ECO:0000259" key="3">
    <source>
        <dbReference type="Pfam" id="PF05426"/>
    </source>
</evidence>
<feature type="domain" description="Alginate lyase" evidence="3">
    <location>
        <begin position="112"/>
        <end position="339"/>
    </location>
</feature>
<proteinExistence type="predicted"/>
<name>A0A5C3QLR7_9AGAR</name>
<evidence type="ECO:0000256" key="1">
    <source>
        <dbReference type="ARBA" id="ARBA00022729"/>
    </source>
</evidence>
<organism evidence="4 5">
    <name type="scientific">Pterulicium gracile</name>
    <dbReference type="NCBI Taxonomy" id="1884261"/>
    <lineage>
        <taxon>Eukaryota</taxon>
        <taxon>Fungi</taxon>
        <taxon>Dikarya</taxon>
        <taxon>Basidiomycota</taxon>
        <taxon>Agaricomycotina</taxon>
        <taxon>Agaricomycetes</taxon>
        <taxon>Agaricomycetidae</taxon>
        <taxon>Agaricales</taxon>
        <taxon>Pleurotineae</taxon>
        <taxon>Pterulaceae</taxon>
        <taxon>Pterulicium</taxon>
    </lineage>
</organism>
<dbReference type="GO" id="GO:0042597">
    <property type="term" value="C:periplasmic space"/>
    <property type="evidence" value="ECO:0007669"/>
    <property type="project" value="InterPro"/>
</dbReference>
<keyword evidence="2 4" id="KW-0456">Lyase</keyword>
<reference evidence="4 5" key="1">
    <citation type="journal article" date="2019" name="Nat. Ecol. Evol.">
        <title>Megaphylogeny resolves global patterns of mushroom evolution.</title>
        <authorList>
            <person name="Varga T."/>
            <person name="Krizsan K."/>
            <person name="Foldi C."/>
            <person name="Dima B."/>
            <person name="Sanchez-Garcia M."/>
            <person name="Sanchez-Ramirez S."/>
            <person name="Szollosi G.J."/>
            <person name="Szarkandi J.G."/>
            <person name="Papp V."/>
            <person name="Albert L."/>
            <person name="Andreopoulos W."/>
            <person name="Angelini C."/>
            <person name="Antonin V."/>
            <person name="Barry K.W."/>
            <person name="Bougher N.L."/>
            <person name="Buchanan P."/>
            <person name="Buyck B."/>
            <person name="Bense V."/>
            <person name="Catcheside P."/>
            <person name="Chovatia M."/>
            <person name="Cooper J."/>
            <person name="Damon W."/>
            <person name="Desjardin D."/>
            <person name="Finy P."/>
            <person name="Geml J."/>
            <person name="Haridas S."/>
            <person name="Hughes K."/>
            <person name="Justo A."/>
            <person name="Karasinski D."/>
            <person name="Kautmanova I."/>
            <person name="Kiss B."/>
            <person name="Kocsube S."/>
            <person name="Kotiranta H."/>
            <person name="LaButti K.M."/>
            <person name="Lechner B.E."/>
            <person name="Liimatainen K."/>
            <person name="Lipzen A."/>
            <person name="Lukacs Z."/>
            <person name="Mihaltcheva S."/>
            <person name="Morgado L.N."/>
            <person name="Niskanen T."/>
            <person name="Noordeloos M.E."/>
            <person name="Ohm R.A."/>
            <person name="Ortiz-Santana B."/>
            <person name="Ovrebo C."/>
            <person name="Racz N."/>
            <person name="Riley R."/>
            <person name="Savchenko A."/>
            <person name="Shiryaev A."/>
            <person name="Soop K."/>
            <person name="Spirin V."/>
            <person name="Szebenyi C."/>
            <person name="Tomsovsky M."/>
            <person name="Tulloss R.E."/>
            <person name="Uehling J."/>
            <person name="Grigoriev I.V."/>
            <person name="Vagvolgyi C."/>
            <person name="Papp T."/>
            <person name="Martin F.M."/>
            <person name="Miettinen O."/>
            <person name="Hibbett D.S."/>
            <person name="Nagy L.G."/>
        </authorList>
    </citation>
    <scope>NUCLEOTIDE SEQUENCE [LARGE SCALE GENOMIC DNA]</scope>
    <source>
        <strain evidence="4 5">CBS 309.79</strain>
    </source>
</reference>
<evidence type="ECO:0000313" key="4">
    <source>
        <dbReference type="EMBL" id="TFL01411.1"/>
    </source>
</evidence>
<dbReference type="Gene3D" id="1.50.10.100">
    <property type="entry name" value="Chondroitin AC/alginate lyase"/>
    <property type="match status" value="1"/>
</dbReference>
<dbReference type="InterPro" id="IPR008929">
    <property type="entry name" value="Chondroitin_lyas"/>
</dbReference>
<protein>
    <submittedName>
        <fullName evidence="4">Alginate lyase-domain-containing protein</fullName>
    </submittedName>
</protein>
<dbReference type="Proteomes" id="UP000305067">
    <property type="component" value="Unassembled WGS sequence"/>
</dbReference>
<dbReference type="AlphaFoldDB" id="A0A5C3QLR7"/>
<dbReference type="Pfam" id="PF05426">
    <property type="entry name" value="Alginate_lyase"/>
    <property type="match status" value="1"/>
</dbReference>
<dbReference type="SUPFAM" id="SSF48230">
    <property type="entry name" value="Chondroitin AC/alginate lyase"/>
    <property type="match status" value="1"/>
</dbReference>
<keyword evidence="5" id="KW-1185">Reference proteome</keyword>
<dbReference type="GO" id="GO:0016829">
    <property type="term" value="F:lyase activity"/>
    <property type="evidence" value="ECO:0007669"/>
    <property type="project" value="UniProtKB-KW"/>
</dbReference>
<keyword evidence="1" id="KW-0732">Signal</keyword>
<dbReference type="EMBL" id="ML178825">
    <property type="protein sequence ID" value="TFL01411.1"/>
    <property type="molecule type" value="Genomic_DNA"/>
</dbReference>
<evidence type="ECO:0000256" key="2">
    <source>
        <dbReference type="ARBA" id="ARBA00023239"/>
    </source>
</evidence>
<dbReference type="InterPro" id="IPR008397">
    <property type="entry name" value="Alginate_lyase_dom"/>
</dbReference>
<gene>
    <name evidence="4" type="ORF">BDV98DRAFT_582964</name>
</gene>
<accession>A0A5C3QLR7</accession>
<sequence>MLAAVDTAFNDNASISLGRHSTSLAPSLCPALYAKKSRRRTKYLAWQALGWSLIFKPLSGYWAQILEAKGGGNNALGLLFVNQEYARNSSAEGAHDIIITWAARSAANGPWSVVNKPATPPTGDKRDFMSWAPYWHPDCSETGNTTELPLEQVYSDCHLRPPGWGVQSRLPRCHRLHQPPEHVRRDLYNTLAFVITDNATYADTVVNFIDMWFLSPETGMKPNLDFAQMIRGVGRSKGSPTGVLDLKAMTKIASAVIVLCQMSAPQWTTGRDNGLNDWPRQYINWLETAELAVVERGAPNNHGTFYFNQLGAIQLMVSDFEGAKDTIMDFLNGIYQGQIVSS</sequence>
<dbReference type="OrthoDB" id="63533at2759"/>
<evidence type="ECO:0000313" key="5">
    <source>
        <dbReference type="Proteomes" id="UP000305067"/>
    </source>
</evidence>